<sequence length="197" mass="23636">MLLEHISYYKEIVIQNHEYKQSSSSFKPNGFWYSVNNCWKNFLKNEMGVTEKIYKHKFNLQAKFYTDLNNLNKNKILKLNTKFKFVNFVLKYYSIHNTNKKKSGDCYLLINWKKVSQDFGGIEIMPFREEFSKNYCQDKYEEISHGKLIDNIQKYILNKINVIEKKKLNISKDIIFYSSWDVPSGCIWNTDILVQLF</sequence>
<name>A0A1V0S8M7_9VIRU</name>
<accession>A0A1V0S8M7</accession>
<organism evidence="1">
    <name type="scientific">Catovirus CTV1</name>
    <dbReference type="NCBI Taxonomy" id="1977631"/>
    <lineage>
        <taxon>Viruses</taxon>
        <taxon>Varidnaviria</taxon>
        <taxon>Bamfordvirae</taxon>
        <taxon>Nucleocytoviricota</taxon>
        <taxon>Megaviricetes</taxon>
        <taxon>Imitervirales</taxon>
        <taxon>Mimiviridae</taxon>
        <taxon>Klosneuvirinae</taxon>
        <taxon>Catovirus</taxon>
    </lineage>
</organism>
<evidence type="ECO:0000313" key="1">
    <source>
        <dbReference type="EMBL" id="ARF07998.1"/>
    </source>
</evidence>
<protein>
    <submittedName>
        <fullName evidence="1">Uncharacterized protein</fullName>
    </submittedName>
</protein>
<dbReference type="EMBL" id="KY684083">
    <property type="protein sequence ID" value="ARF07998.1"/>
    <property type="molecule type" value="Genomic_DNA"/>
</dbReference>
<gene>
    <name evidence="1" type="ORF">Catovirus_1_48</name>
</gene>
<reference evidence="1" key="1">
    <citation type="journal article" date="2017" name="Science">
        <title>Giant viruses with an expanded complement of translation system components.</title>
        <authorList>
            <person name="Schulz F."/>
            <person name="Yutin N."/>
            <person name="Ivanova N.N."/>
            <person name="Ortega D.R."/>
            <person name="Lee T.K."/>
            <person name="Vierheilig J."/>
            <person name="Daims H."/>
            <person name="Horn M."/>
            <person name="Wagner M."/>
            <person name="Jensen G.J."/>
            <person name="Kyrpides N.C."/>
            <person name="Koonin E.V."/>
            <person name="Woyke T."/>
        </authorList>
    </citation>
    <scope>NUCLEOTIDE SEQUENCE</scope>
    <source>
        <strain evidence="1">CTV1</strain>
    </source>
</reference>
<proteinExistence type="predicted"/>